<dbReference type="SMART" id="SM00710">
    <property type="entry name" value="PbH1"/>
    <property type="match status" value="7"/>
</dbReference>
<keyword evidence="3" id="KW-0106">Calcium</keyword>
<dbReference type="Gene3D" id="2.60.40.10">
    <property type="entry name" value="Immunoglobulins"/>
    <property type="match status" value="1"/>
</dbReference>
<keyword evidence="1 6" id="KW-0732">Signal</keyword>
<evidence type="ECO:0000256" key="1">
    <source>
        <dbReference type="ARBA" id="ARBA00022729"/>
    </source>
</evidence>
<dbReference type="PANTHER" id="PTHR11878:SF65">
    <property type="entry name" value="NA_CA-EXCHANGE PROTEIN, ISOFORM G"/>
    <property type="match status" value="1"/>
</dbReference>
<dbReference type="InterPro" id="IPR038081">
    <property type="entry name" value="CalX-like_sf"/>
</dbReference>
<keyword evidence="2" id="KW-0677">Repeat</keyword>
<dbReference type="Pfam" id="PF13229">
    <property type="entry name" value="Beta_helix"/>
    <property type="match status" value="1"/>
</dbReference>
<dbReference type="InterPro" id="IPR013783">
    <property type="entry name" value="Ig-like_fold"/>
</dbReference>
<dbReference type="InterPro" id="IPR039448">
    <property type="entry name" value="Beta_helix"/>
</dbReference>
<feature type="region of interest" description="Disordered" evidence="5">
    <location>
        <begin position="1660"/>
        <end position="1680"/>
    </location>
</feature>
<dbReference type="STRING" id="570521.SAMN04488508_11388"/>
<dbReference type="SUPFAM" id="SSF51126">
    <property type="entry name" value="Pectin lyase-like"/>
    <property type="match status" value="1"/>
</dbReference>
<feature type="chain" id="PRO_5013042365" evidence="6">
    <location>
        <begin position="24"/>
        <end position="1741"/>
    </location>
</feature>
<protein>
    <submittedName>
        <fullName evidence="8">Right handed beta helix region</fullName>
    </submittedName>
</protein>
<evidence type="ECO:0000256" key="6">
    <source>
        <dbReference type="SAM" id="SignalP"/>
    </source>
</evidence>
<evidence type="ECO:0000313" key="9">
    <source>
        <dbReference type="Proteomes" id="UP000184432"/>
    </source>
</evidence>
<dbReference type="SMART" id="SM00237">
    <property type="entry name" value="Calx_beta"/>
    <property type="match status" value="4"/>
</dbReference>
<reference evidence="9" key="1">
    <citation type="submission" date="2016-11" db="EMBL/GenBank/DDBJ databases">
        <authorList>
            <person name="Varghese N."/>
            <person name="Submissions S."/>
        </authorList>
    </citation>
    <scope>NUCLEOTIDE SEQUENCE [LARGE SCALE GENOMIC DNA]</scope>
    <source>
        <strain evidence="9">DSM 22623</strain>
    </source>
</reference>
<feature type="domain" description="Calx-beta" evidence="7">
    <location>
        <begin position="652"/>
        <end position="757"/>
    </location>
</feature>
<dbReference type="InterPro" id="IPR003644">
    <property type="entry name" value="Calx_beta"/>
</dbReference>
<dbReference type="EMBL" id="FQYP01000013">
    <property type="protein sequence ID" value="SHJ65662.1"/>
    <property type="molecule type" value="Genomic_DNA"/>
</dbReference>
<dbReference type="Proteomes" id="UP000184432">
    <property type="component" value="Unassembled WGS sequence"/>
</dbReference>
<dbReference type="PANTHER" id="PTHR11878">
    <property type="entry name" value="SODIUM/CALCIUM EXCHANGER"/>
    <property type="match status" value="1"/>
</dbReference>
<dbReference type="Gene3D" id="2.60.40.2030">
    <property type="match status" value="4"/>
</dbReference>
<evidence type="ECO:0000259" key="7">
    <source>
        <dbReference type="SMART" id="SM00237"/>
    </source>
</evidence>
<dbReference type="GO" id="GO:0030001">
    <property type="term" value="P:metal ion transport"/>
    <property type="evidence" value="ECO:0007669"/>
    <property type="project" value="TreeGrafter"/>
</dbReference>
<dbReference type="OrthoDB" id="1140688at2"/>
<feature type="domain" description="Calx-beta" evidence="7">
    <location>
        <begin position="311"/>
        <end position="414"/>
    </location>
</feature>
<dbReference type="RefSeq" id="WP_073321631.1">
    <property type="nucleotide sequence ID" value="NZ_FQYP01000013.1"/>
</dbReference>
<evidence type="ECO:0000256" key="2">
    <source>
        <dbReference type="ARBA" id="ARBA00022737"/>
    </source>
</evidence>
<gene>
    <name evidence="8" type="ORF">SAMN04488508_11388</name>
</gene>
<accession>A0A1M6L399</accession>
<feature type="domain" description="Calx-beta" evidence="7">
    <location>
        <begin position="428"/>
        <end position="528"/>
    </location>
</feature>
<dbReference type="SUPFAM" id="SSF141072">
    <property type="entry name" value="CalX-like"/>
    <property type="match status" value="4"/>
</dbReference>
<keyword evidence="4" id="KW-0813">Transport</keyword>
<evidence type="ECO:0000256" key="3">
    <source>
        <dbReference type="ARBA" id="ARBA00022837"/>
    </source>
</evidence>
<name>A0A1M6L399_9FLAO</name>
<dbReference type="InterPro" id="IPR051171">
    <property type="entry name" value="CaCA"/>
</dbReference>
<evidence type="ECO:0000256" key="5">
    <source>
        <dbReference type="SAM" id="MobiDB-lite"/>
    </source>
</evidence>
<dbReference type="InterPro" id="IPR006626">
    <property type="entry name" value="PbH1"/>
</dbReference>
<organism evidence="8 9">
    <name type="scientific">Aquimarina spongiae</name>
    <dbReference type="NCBI Taxonomy" id="570521"/>
    <lineage>
        <taxon>Bacteria</taxon>
        <taxon>Pseudomonadati</taxon>
        <taxon>Bacteroidota</taxon>
        <taxon>Flavobacteriia</taxon>
        <taxon>Flavobacteriales</taxon>
        <taxon>Flavobacteriaceae</taxon>
        <taxon>Aquimarina</taxon>
    </lineage>
</organism>
<evidence type="ECO:0000256" key="4">
    <source>
        <dbReference type="ARBA" id="ARBA00023065"/>
    </source>
</evidence>
<dbReference type="Pfam" id="PF03160">
    <property type="entry name" value="Calx-beta"/>
    <property type="match status" value="3"/>
</dbReference>
<keyword evidence="9" id="KW-1185">Reference proteome</keyword>
<feature type="signal peptide" evidence="6">
    <location>
        <begin position="1"/>
        <end position="23"/>
    </location>
</feature>
<dbReference type="GO" id="GO:0016020">
    <property type="term" value="C:membrane"/>
    <property type="evidence" value="ECO:0007669"/>
    <property type="project" value="InterPro"/>
</dbReference>
<keyword evidence="4" id="KW-0406">Ion transport</keyword>
<feature type="domain" description="Calx-beta" evidence="7">
    <location>
        <begin position="197"/>
        <end position="297"/>
    </location>
</feature>
<dbReference type="InterPro" id="IPR035914">
    <property type="entry name" value="Sperma_CUB_dom_sf"/>
</dbReference>
<dbReference type="GO" id="GO:0007154">
    <property type="term" value="P:cell communication"/>
    <property type="evidence" value="ECO:0007669"/>
    <property type="project" value="InterPro"/>
</dbReference>
<dbReference type="InterPro" id="IPR011050">
    <property type="entry name" value="Pectin_lyase_fold/virulence"/>
</dbReference>
<dbReference type="Gene3D" id="2.60.120.290">
    <property type="entry name" value="Spermadhesin, CUB domain"/>
    <property type="match status" value="1"/>
</dbReference>
<proteinExistence type="predicted"/>
<dbReference type="SUPFAM" id="SSF49854">
    <property type="entry name" value="Spermadhesin, CUB domain"/>
    <property type="match status" value="1"/>
</dbReference>
<evidence type="ECO:0000313" key="8">
    <source>
        <dbReference type="EMBL" id="SHJ65662.1"/>
    </source>
</evidence>
<sequence length="1741" mass="179890">MKYLKKLKYIIVLTLLVSNHAIGQFTEDFESYTTGSVPTGWTISGSASTGDFEVGPPNLVINSGVTTQVNGDNTAAPGVNAFYTEPNVSDGNADVDGGTATATSPTYNITTESTFTMWYFFGQRDNGDDPGDDFFLLEYSINNGASYTTLVSIGDIRINAAWTQTTPVIIPAGSNLVIRVSAADGAGPGDLVEAGIDDISVVANNPELSINDVTVNENAGTLDFTVSHTGGSASGSFTVEYTTANNTATAPGDFTATGAPTSTITFSGTTGETQTISIPIIDDNFTENTETFFVNIANPSDGSVTITDSQGEGTINDDDTASIAIGNVTVNEGDGTATLDVVLSGANVAGGFTVEYATADGSATATADYTATGAPTPTISFTGTGSLPETQQITIPIIDDSDVEGNHNFFVNLGAVSNALVTISDNQGEVTIQDNDAGISIADLTNIGEASGTANFVITHTGADVPGGFTVNFNTADNTAIAPGDYTATASPPAISFSGTSGETQTISVTIINDGDTEGNESFFVNITGVSSPQVTITDSQAEGTIIDDEIPFVITDGVTDNTCSGFFVDTGGFNGNYSNNEAITYTLCPDTPGSVIVLDFEEFNVEDFFDGLAIFEGTTTTTQIGVFDNENVPRQIVSTDPSGCLTFVFTSDFTVVDDGWVARISCASVFLNVSNVTVSEDAGTATFTVTLNGNVPGGFTVDYLTEDGTAFADSDYTTTSGTLSFTGVNNEQRTVTVPIINNTFAENDEIFYLTLNNVSNSTVGLIEGIGTITDDVGDTAVDDDVPLTLFDEFNGYFDYALTGGSLRLASDSVDPCGIAASSSNTLTTAIPPGSTIEQAYLIWGHTSPSADDVVVFEGQNVTASVINSANGGTTYGMVGDVTSIIQGIADPSTNVYDFSGLSVDNRTLCDNTIIIGGWSLMIFYTNPAFPAVGINMYNGFDASSNNTTTYTLDGFYAIGAAGSKTSVLSWEGDGDITGNEEISLTVGVNNTTLNGDGDNTGGNQNVFNSTIFDDTVIPNVNTNTEFAIDLDTYDVSALIGPGETSATTEVTTGGDFIILNTVLLKVPSNLITGFVFEDVNYPGGVGRNFATSSGVGIENARIELYRETSPGTFTFEEATTSDNTGEYTFGGIPDGTYRVRVVNNTVRSTRGGGAGCTTCLPIQTFRRDYASGGTFTDQPNEVGGANPTAVDAGSNTLTGAQSVSSVTINGEGVVDLDFGFNFSTIVNTNADGQGSLEQFIVNANNLDETGLNIETNGIFNPAAGVDTSIFMIPTNTDPLGRTADPNYDIANGIFDINTTGNQLTEITSDNTSIDGRTQTAYSGDTNTGTIGAGGNTVGVSATTLPNYNLPEIQVRSDFGDVLQMEASNTIIRNIAVYGGNRRAVRQNSGTNNLISSNLLGVNALGAVGTVGVGSYVDDGVQVTGGEVVIDGNYISSNTDFGVIVNGGTATTIQNNHFTNNGARNCEYNINLTGGSGIVIQNNLIENAEATGINDAIGSVSISENTITTSGANTGGGCTELSGINLSQSNSSVTNNIVNSNAGAGIVLSGGNTSGNRISQNSIFANGTAAPALGIDINNDGVTLNDNGDTDNGPNTSINFPIIESASISGTTIRIRGWVGAGATVEFFLTDINQGTATAGDNQLGLSVDYGEGQVFVTSATEGSGTDSDATTSGYTDADGNTDNTNRFDFLITLASPIAPGSQISATATISNSTSEFGGSATVGSARVITNRTITYRVRQN</sequence>
<dbReference type="SUPFAM" id="SSF117074">
    <property type="entry name" value="Hypothetical protein PA1324"/>
    <property type="match status" value="1"/>
</dbReference>